<accession>A0A4P7GKR8</accession>
<evidence type="ECO:0000313" key="4">
    <source>
        <dbReference type="EMBL" id="QBR92670.1"/>
    </source>
</evidence>
<dbReference type="AlphaFoldDB" id="A0A4P7GKR8"/>
<protein>
    <submittedName>
        <fullName evidence="4">GNAT family N-acetyltransferase</fullName>
    </submittedName>
</protein>
<dbReference type="PANTHER" id="PTHR43877">
    <property type="entry name" value="AMINOALKYLPHOSPHONATE N-ACETYLTRANSFERASE-RELATED-RELATED"/>
    <property type="match status" value="1"/>
</dbReference>
<dbReference type="KEGG" id="noy:EXE57_10580"/>
<dbReference type="OrthoDB" id="9787920at2"/>
<reference evidence="4 5" key="1">
    <citation type="submission" date="2019-03" db="EMBL/GenBank/DDBJ databases">
        <title>Three New Species of Nocardioides, Nocardioides euryhalodurans sp. nov., Nocardioides seonyuensis sp. nov. and Nocardioides eburneoflavus sp. nov., Iolated from Soil.</title>
        <authorList>
            <person name="Roh S.G."/>
            <person name="Lee C."/>
            <person name="Kim M.-K."/>
            <person name="Kim S.B."/>
        </authorList>
    </citation>
    <scope>NUCLEOTIDE SEQUENCE [LARGE SCALE GENOMIC DNA]</scope>
    <source>
        <strain evidence="4 5">MMS17-SY117</strain>
    </source>
</reference>
<name>A0A4P7GKR8_9ACTN</name>
<evidence type="ECO:0000313" key="5">
    <source>
        <dbReference type="Proteomes" id="UP000294894"/>
    </source>
</evidence>
<dbReference type="GO" id="GO:0016747">
    <property type="term" value="F:acyltransferase activity, transferring groups other than amino-acyl groups"/>
    <property type="evidence" value="ECO:0007669"/>
    <property type="project" value="InterPro"/>
</dbReference>
<keyword evidence="5" id="KW-1185">Reference proteome</keyword>
<feature type="domain" description="N-acetyltransferase" evidence="3">
    <location>
        <begin position="1"/>
        <end position="138"/>
    </location>
</feature>
<dbReference type="RefSeq" id="WP_135077319.1">
    <property type="nucleotide sequence ID" value="NZ_CP038267.1"/>
</dbReference>
<dbReference type="SUPFAM" id="SSF55729">
    <property type="entry name" value="Acyl-CoA N-acyltransferases (Nat)"/>
    <property type="match status" value="1"/>
</dbReference>
<proteinExistence type="predicted"/>
<keyword evidence="1 4" id="KW-0808">Transferase</keyword>
<dbReference type="EMBL" id="CP038267">
    <property type="protein sequence ID" value="QBR92670.1"/>
    <property type="molecule type" value="Genomic_DNA"/>
</dbReference>
<evidence type="ECO:0000259" key="3">
    <source>
        <dbReference type="PROSITE" id="PS51186"/>
    </source>
</evidence>
<keyword evidence="2" id="KW-0012">Acyltransferase</keyword>
<dbReference type="Proteomes" id="UP000294894">
    <property type="component" value="Chromosome"/>
</dbReference>
<evidence type="ECO:0000256" key="2">
    <source>
        <dbReference type="ARBA" id="ARBA00023315"/>
    </source>
</evidence>
<dbReference type="PROSITE" id="PS51186">
    <property type="entry name" value="GNAT"/>
    <property type="match status" value="1"/>
</dbReference>
<dbReference type="Gene3D" id="3.40.630.30">
    <property type="match status" value="1"/>
</dbReference>
<evidence type="ECO:0000256" key="1">
    <source>
        <dbReference type="ARBA" id="ARBA00022679"/>
    </source>
</evidence>
<dbReference type="Pfam" id="PF00583">
    <property type="entry name" value="Acetyltransf_1"/>
    <property type="match status" value="1"/>
</dbReference>
<gene>
    <name evidence="4" type="ORF">EXE57_10580</name>
</gene>
<dbReference type="InterPro" id="IPR000182">
    <property type="entry name" value="GNAT_dom"/>
</dbReference>
<sequence>MAYDLTTGDGDSALDERLSNELDRHNFAAVGHDDLRELTVKVEDDGELVAGLSGWTWGTCAGIGMVWVREADRAGGWGARLLAAAEEAARERGCRQVLVSSFTFQAPEFYARHGYTEFARSPDLPVEGEADVHFLKLL</sequence>
<dbReference type="InterPro" id="IPR050832">
    <property type="entry name" value="Bact_Acetyltransf"/>
</dbReference>
<dbReference type="InterPro" id="IPR016181">
    <property type="entry name" value="Acyl_CoA_acyltransferase"/>
</dbReference>
<organism evidence="4 5">
    <name type="scientific">Nocardioides euryhalodurans</name>
    <dbReference type="NCBI Taxonomy" id="2518370"/>
    <lineage>
        <taxon>Bacteria</taxon>
        <taxon>Bacillati</taxon>
        <taxon>Actinomycetota</taxon>
        <taxon>Actinomycetes</taxon>
        <taxon>Propionibacteriales</taxon>
        <taxon>Nocardioidaceae</taxon>
        <taxon>Nocardioides</taxon>
    </lineage>
</organism>